<evidence type="ECO:0000313" key="2">
    <source>
        <dbReference type="Proteomes" id="UP001234297"/>
    </source>
</evidence>
<comment type="caution">
    <text evidence="1">The sequence shown here is derived from an EMBL/GenBank/DDBJ whole genome shotgun (WGS) entry which is preliminary data.</text>
</comment>
<organism evidence="1 2">
    <name type="scientific">Persea americana</name>
    <name type="common">Avocado</name>
    <dbReference type="NCBI Taxonomy" id="3435"/>
    <lineage>
        <taxon>Eukaryota</taxon>
        <taxon>Viridiplantae</taxon>
        <taxon>Streptophyta</taxon>
        <taxon>Embryophyta</taxon>
        <taxon>Tracheophyta</taxon>
        <taxon>Spermatophyta</taxon>
        <taxon>Magnoliopsida</taxon>
        <taxon>Magnoliidae</taxon>
        <taxon>Laurales</taxon>
        <taxon>Lauraceae</taxon>
        <taxon>Persea</taxon>
    </lineage>
</organism>
<proteinExistence type="predicted"/>
<protein>
    <submittedName>
        <fullName evidence="1">Uncharacterized protein</fullName>
    </submittedName>
</protein>
<dbReference type="Proteomes" id="UP001234297">
    <property type="component" value="Chromosome 5"/>
</dbReference>
<dbReference type="EMBL" id="CM056813">
    <property type="protein sequence ID" value="KAJ8639396.1"/>
    <property type="molecule type" value="Genomic_DNA"/>
</dbReference>
<accession>A0ACC2M248</accession>
<name>A0ACC2M248_PERAE</name>
<keyword evidence="2" id="KW-1185">Reference proteome</keyword>
<sequence length="464" mass="51733">MSYKSLEDLDLEFLNTKACKDMLLHPKSSAEELYKYLPLIVNIGATYRSKYYVCSCSLDWCVGTHRLVSTVKDAPCHCGKKMDWRVPEEKGELNADGGDRVFIKGKMRFMIRDDLQISAVSSTKSFALLNKFGASDTFVLEEMNVNVGEEELVFVLGCLANALGFLVFPRAIFVAQFVALLLQWLFFFVFPLFAGPFAGPKTVPVFGLFPQFLVFSPAGLSLQVLICFGIACRLEMDTLNIFDPLNVSEAHQRAVQLERQSSRKTGSSTWVGGGGSDQNPAIPTRTFNQLGGARKPQVGGQPNRTPTTGGGSHYFKCGESGHRMANCRKGDFVRKGLFMDCDGVLYDQPKESKYDIMESGNSPKEQVGEFEVGDFVWAILTKDRFSVGEYNRLKLPSHIRTSDVFNVKHLVPYHCDSSEDETVNSRANSLTPSGNDVVQIEADEYMNALNRRHAVQRPNGTRRN</sequence>
<reference evidence="1 2" key="1">
    <citation type="journal article" date="2022" name="Hortic Res">
        <title>A haplotype resolved chromosomal level avocado genome allows analysis of novel avocado genes.</title>
        <authorList>
            <person name="Nath O."/>
            <person name="Fletcher S.J."/>
            <person name="Hayward A."/>
            <person name="Shaw L.M."/>
            <person name="Masouleh A.K."/>
            <person name="Furtado A."/>
            <person name="Henry R.J."/>
            <person name="Mitter N."/>
        </authorList>
    </citation>
    <scope>NUCLEOTIDE SEQUENCE [LARGE SCALE GENOMIC DNA]</scope>
    <source>
        <strain evidence="2">cv. Hass</strain>
    </source>
</reference>
<evidence type="ECO:0000313" key="1">
    <source>
        <dbReference type="EMBL" id="KAJ8639396.1"/>
    </source>
</evidence>
<gene>
    <name evidence="1" type="ORF">MRB53_016090</name>
</gene>